<feature type="signal peptide" evidence="1">
    <location>
        <begin position="1"/>
        <end position="20"/>
    </location>
</feature>
<dbReference type="Proteomes" id="UP000324222">
    <property type="component" value="Unassembled WGS sequence"/>
</dbReference>
<evidence type="ECO:0000313" key="2">
    <source>
        <dbReference type="EMBL" id="MPC17665.1"/>
    </source>
</evidence>
<dbReference type="EMBL" id="VSRR010000610">
    <property type="protein sequence ID" value="MPC17665.1"/>
    <property type="molecule type" value="Genomic_DNA"/>
</dbReference>
<feature type="chain" id="PRO_5023051939" evidence="1">
    <location>
        <begin position="21"/>
        <end position="116"/>
    </location>
</feature>
<accession>A0A5B7D8W9</accession>
<dbReference type="AlphaFoldDB" id="A0A5B7D8W9"/>
<evidence type="ECO:0000313" key="3">
    <source>
        <dbReference type="Proteomes" id="UP000324222"/>
    </source>
</evidence>
<keyword evidence="1" id="KW-0732">Signal</keyword>
<keyword evidence="3" id="KW-1185">Reference proteome</keyword>
<organism evidence="2 3">
    <name type="scientific">Portunus trituberculatus</name>
    <name type="common">Swimming crab</name>
    <name type="synonym">Neptunus trituberculatus</name>
    <dbReference type="NCBI Taxonomy" id="210409"/>
    <lineage>
        <taxon>Eukaryota</taxon>
        <taxon>Metazoa</taxon>
        <taxon>Ecdysozoa</taxon>
        <taxon>Arthropoda</taxon>
        <taxon>Crustacea</taxon>
        <taxon>Multicrustacea</taxon>
        <taxon>Malacostraca</taxon>
        <taxon>Eumalacostraca</taxon>
        <taxon>Eucarida</taxon>
        <taxon>Decapoda</taxon>
        <taxon>Pleocyemata</taxon>
        <taxon>Brachyura</taxon>
        <taxon>Eubrachyura</taxon>
        <taxon>Portunoidea</taxon>
        <taxon>Portunidae</taxon>
        <taxon>Portuninae</taxon>
        <taxon>Portunus</taxon>
    </lineage>
</organism>
<evidence type="ECO:0000256" key="1">
    <source>
        <dbReference type="SAM" id="SignalP"/>
    </source>
</evidence>
<comment type="caution">
    <text evidence="2">The sequence shown here is derived from an EMBL/GenBank/DDBJ whole genome shotgun (WGS) entry which is preliminary data.</text>
</comment>
<gene>
    <name evidence="2" type="ORF">E2C01_010530</name>
</gene>
<reference evidence="2 3" key="1">
    <citation type="submission" date="2019-05" db="EMBL/GenBank/DDBJ databases">
        <title>Another draft genome of Portunus trituberculatus and its Hox gene families provides insights of decapod evolution.</title>
        <authorList>
            <person name="Jeong J.-H."/>
            <person name="Song I."/>
            <person name="Kim S."/>
            <person name="Choi T."/>
            <person name="Kim D."/>
            <person name="Ryu S."/>
            <person name="Kim W."/>
        </authorList>
    </citation>
    <scope>NUCLEOTIDE SEQUENCE [LARGE SCALE GENOMIC DNA]</scope>
    <source>
        <tissue evidence="2">Muscle</tissue>
    </source>
</reference>
<name>A0A5B7D8W9_PORTR</name>
<proteinExistence type="predicted"/>
<sequence length="116" mass="12871">MFVLALRLLTSWELMPDIFSDTFPDASPIFSDDVAAAAAAAAAAGGRQSGVADLQVIPVGWRIFRHLVRLMDYDTKHLHTFCNLPVGWLVRLPLYRVVRAFSLKAAHKCSSWVEEG</sequence>
<protein>
    <submittedName>
        <fullName evidence="2">Uncharacterized protein</fullName>
    </submittedName>
</protein>